<gene>
    <name evidence="1" type="ORF">OXX778_LOCUS20258</name>
</gene>
<evidence type="ECO:0000313" key="2">
    <source>
        <dbReference type="Proteomes" id="UP000663879"/>
    </source>
</evidence>
<organism evidence="1 2">
    <name type="scientific">Brachionus calyciflorus</name>
    <dbReference type="NCBI Taxonomy" id="104777"/>
    <lineage>
        <taxon>Eukaryota</taxon>
        <taxon>Metazoa</taxon>
        <taxon>Spiralia</taxon>
        <taxon>Gnathifera</taxon>
        <taxon>Rotifera</taxon>
        <taxon>Eurotatoria</taxon>
        <taxon>Monogononta</taxon>
        <taxon>Pseudotrocha</taxon>
        <taxon>Ploima</taxon>
        <taxon>Brachionidae</taxon>
        <taxon>Brachionus</taxon>
    </lineage>
</organism>
<sequence>MCELSHNFKSPIIEDTQQTLKEIYETTNICCDNLLFSNDNSEISSTDDNDATLNSINDENLEGIQIVRLLFKIKKELISKHYETKSDDLLGLIIDFKSEIEKINTNLDSIEKINKTYMKNKKFHLVPKVNFNLTNEIFVPGDIYQIFKYLYKTPSQKSPIHADDVNKSSLKIQTVPK</sequence>
<keyword evidence="2" id="KW-1185">Reference proteome</keyword>
<comment type="caution">
    <text evidence="1">The sequence shown here is derived from an EMBL/GenBank/DDBJ whole genome shotgun (WGS) entry which is preliminary data.</text>
</comment>
<evidence type="ECO:0000313" key="1">
    <source>
        <dbReference type="EMBL" id="CAF1082506.1"/>
    </source>
</evidence>
<proteinExistence type="predicted"/>
<protein>
    <submittedName>
        <fullName evidence="1">Uncharacterized protein</fullName>
    </submittedName>
</protein>
<dbReference type="EMBL" id="CAJNOC010006649">
    <property type="protein sequence ID" value="CAF1082506.1"/>
    <property type="molecule type" value="Genomic_DNA"/>
</dbReference>
<reference evidence="1" key="1">
    <citation type="submission" date="2021-02" db="EMBL/GenBank/DDBJ databases">
        <authorList>
            <person name="Nowell W R."/>
        </authorList>
    </citation>
    <scope>NUCLEOTIDE SEQUENCE</scope>
    <source>
        <strain evidence="1">Ploen Becks lab</strain>
    </source>
</reference>
<dbReference type="Proteomes" id="UP000663879">
    <property type="component" value="Unassembled WGS sequence"/>
</dbReference>
<accession>A0A814MXB4</accession>
<name>A0A814MXB4_9BILA</name>
<dbReference type="AlphaFoldDB" id="A0A814MXB4"/>